<name>A0A974GYN2_XENLA</name>
<dbReference type="EMBL" id="KV491058">
    <property type="protein sequence ID" value="OCT55431.1"/>
    <property type="molecule type" value="Genomic_DNA"/>
</dbReference>
<gene>
    <name evidence="1" type="ORF">XELAEV_18002111mg</name>
</gene>
<dbReference type="InterPro" id="IPR027409">
    <property type="entry name" value="GroEL-like_apical_dom_sf"/>
</dbReference>
<dbReference type="SUPFAM" id="SSF52029">
    <property type="entry name" value="GroEL apical domain-like"/>
    <property type="match status" value="1"/>
</dbReference>
<organism evidence="1">
    <name type="scientific">Xenopus laevis</name>
    <name type="common">African clawed frog</name>
    <dbReference type="NCBI Taxonomy" id="8355"/>
    <lineage>
        <taxon>Eukaryota</taxon>
        <taxon>Metazoa</taxon>
        <taxon>Chordata</taxon>
        <taxon>Craniata</taxon>
        <taxon>Vertebrata</taxon>
        <taxon>Euteleostomi</taxon>
        <taxon>Amphibia</taxon>
        <taxon>Batrachia</taxon>
        <taxon>Anura</taxon>
        <taxon>Pipoidea</taxon>
        <taxon>Pipidae</taxon>
        <taxon>Xenopodinae</taxon>
        <taxon>Xenopus</taxon>
        <taxon>Xenopus</taxon>
    </lineage>
</organism>
<reference evidence="1" key="1">
    <citation type="submission" date="2016-05" db="EMBL/GenBank/DDBJ databases">
        <title>WGS assembly of Xenopus laevis.</title>
        <authorList>
            <person name="Session A."/>
            <person name="Uno Y."/>
            <person name="Kwon T."/>
            <person name="Chapman J."/>
            <person name="Toyoda A."/>
            <person name="Takahashi S."/>
            <person name="Fukui A."/>
            <person name="Hikosaka A."/>
            <person name="Putnam N."/>
            <person name="Stites J."/>
            <person name="Van Heeringen S."/>
            <person name="Quigley I."/>
            <person name="Heinz S."/>
            <person name="Hellsten U."/>
            <person name="Lyons J."/>
            <person name="Suzuki A."/>
            <person name="Kondo M."/>
            <person name="Ogino H."/>
            <person name="Ochi H."/>
            <person name="Bogdanovic O."/>
            <person name="Lister R."/>
            <person name="Georgiou G."/>
            <person name="Paranjpe S."/>
            <person name="Van Kruijsbergen I."/>
            <person name="Mozaffari S."/>
            <person name="Shu S."/>
            <person name="Schmutz J."/>
            <person name="Jenkins J."/>
            <person name="Grimwood J."/>
            <person name="Carlson J."/>
            <person name="Mitros T."/>
            <person name="Simakov O."/>
            <person name="Heald R."/>
            <person name="Miller K."/>
            <person name="Haudenschild C."/>
            <person name="Kuroki Y."/>
            <person name="Tanaka T."/>
            <person name="Michiue T."/>
            <person name="Watanabe M."/>
            <person name="Kinoshita T."/>
            <person name="Ohta Y."/>
            <person name="Mawaribuchi S."/>
            <person name="Suzuki Y."/>
            <person name="Haramoto Y."/>
            <person name="Yamamoto T."/>
            <person name="Takagi C."/>
            <person name="Kitzman J."/>
            <person name="Shendure J."/>
            <person name="Nakayama T."/>
            <person name="Izutsu Y."/>
            <person name="Robert J."/>
            <person name="Dichmann D."/>
            <person name="Flajnik M."/>
            <person name="Houston D."/>
            <person name="Marcotte E."/>
            <person name="Wallingford J."/>
            <person name="Ito Y."/>
            <person name="Asashima M."/>
            <person name="Ueno N."/>
            <person name="Matsuda Y."/>
            <person name="Jan Veenstra G."/>
            <person name="Fujiyama A."/>
            <person name="Harland R."/>
            <person name="Taira M."/>
            <person name="Rokhsar D.S."/>
        </authorList>
    </citation>
    <scope>NUCLEOTIDE SEQUENCE</scope>
    <source>
        <strain evidence="1">J</strain>
        <tissue evidence="1">Blood</tissue>
    </source>
</reference>
<dbReference type="Gene3D" id="3.50.7.10">
    <property type="entry name" value="GroEL"/>
    <property type="match status" value="1"/>
</dbReference>
<sequence>MKCKALNPCDSYCFTFPSFYPLIKSTSKSKYGLSVLQPKNQLPQDSALHPCNKNVFSFSDLAQHYLVKANITAVRRVRKTDNNRIAR</sequence>
<proteinExistence type="predicted"/>
<evidence type="ECO:0000313" key="1">
    <source>
        <dbReference type="EMBL" id="OCT55431.1"/>
    </source>
</evidence>
<dbReference type="AlphaFoldDB" id="A0A974GYN2"/>
<accession>A0A974GYN2</accession>
<dbReference type="Proteomes" id="UP000694892">
    <property type="component" value="Unassembled WGS sequence"/>
</dbReference>
<protein>
    <submittedName>
        <fullName evidence="1">Uncharacterized protein</fullName>
    </submittedName>
</protein>